<dbReference type="EMBL" id="LN614828">
    <property type="protein sequence ID" value="CEG59351.1"/>
    <property type="molecule type" value="Genomic_DNA"/>
</dbReference>
<sequence length="344" mass="40203">MHETVVFLETSLSKQEAMQLFPDASYLPSIQKGDVLKAIKKGYKRIVIIDGNFSWVPSVWHKEILIALDYGIEVWGAASMGALRAAELDVFGMKGYGRIYEMYKNNELDGDDEVALAYSKYNQDQTIPLINVRFTLERINVPNIGGILDSIRTIFFSERTWENIARHVPNELYDLIKSHYIDLKKEDAKSLLHYLNQQPVPNKNLALNTNKREFTFFEKKLIESTFSPAWLSASKCQQAEDTTHIQRAACILKLLAIPATKKNKHHYQSLLLILDKQPYGITEYELIYQVEQFREERNLLKGKSFFNWLKDRDLHESNLEQLFTDYVKLTKYWVITYDYNNYFN</sequence>
<dbReference type="AlphaFoldDB" id="A0A098GD18"/>
<accession>A0A098GD18</accession>
<dbReference type="RefSeq" id="WP_045097922.1">
    <property type="nucleotide sequence ID" value="NZ_LN614828.1"/>
</dbReference>
<dbReference type="KEGG" id="lfa:LFA_pA0254"/>
<proteinExistence type="predicted"/>
<gene>
    <name evidence="2" type="ORF">LFA_pA0254</name>
</gene>
<evidence type="ECO:0000313" key="2">
    <source>
        <dbReference type="EMBL" id="CEG59351.1"/>
    </source>
</evidence>
<name>A0A098GD18_9GAMM</name>
<evidence type="ECO:0000259" key="1">
    <source>
        <dbReference type="Pfam" id="PF07812"/>
    </source>
</evidence>
<dbReference type="OrthoDB" id="118811at2"/>
<keyword evidence="3" id="KW-1185">Reference proteome</keyword>
<dbReference type="InterPro" id="IPR012924">
    <property type="entry name" value="TfuA_core"/>
</dbReference>
<organism evidence="2 3">
    <name type="scientific">Legionella fallonii LLAP-10</name>
    <dbReference type="NCBI Taxonomy" id="1212491"/>
    <lineage>
        <taxon>Bacteria</taxon>
        <taxon>Pseudomonadati</taxon>
        <taxon>Pseudomonadota</taxon>
        <taxon>Gammaproteobacteria</taxon>
        <taxon>Legionellales</taxon>
        <taxon>Legionellaceae</taxon>
        <taxon>Legionella</taxon>
    </lineage>
</organism>
<feature type="domain" description="TfuA-like core" evidence="1">
    <location>
        <begin position="50"/>
        <end position="140"/>
    </location>
</feature>
<dbReference type="HOGENOM" id="CLU_806076_0_0_6"/>
<evidence type="ECO:0000313" key="3">
    <source>
        <dbReference type="Proteomes" id="UP000032430"/>
    </source>
</evidence>
<reference evidence="3" key="1">
    <citation type="submission" date="2014-09" db="EMBL/GenBank/DDBJ databases">
        <authorList>
            <person name="Gomez-Valero L."/>
        </authorList>
    </citation>
    <scope>NUCLEOTIDE SEQUENCE [LARGE SCALE GENOMIC DNA]</scope>
    <source>
        <strain evidence="3">ATCC700992</strain>
        <plasmid evidence="3">LLAP10_pA</plasmid>
    </source>
</reference>
<protein>
    <recommendedName>
        <fullName evidence="1">TfuA-like core domain-containing protein</fullName>
    </recommendedName>
</protein>
<dbReference type="Pfam" id="PF07812">
    <property type="entry name" value="TfuA"/>
    <property type="match status" value="1"/>
</dbReference>
<keyword evidence="2" id="KW-0614">Plasmid</keyword>
<dbReference type="Proteomes" id="UP000032430">
    <property type="component" value="Plasmid II"/>
</dbReference>
<geneLocation type="plasmid" evidence="3">
    <name>LLAP10_pA</name>
</geneLocation>